<evidence type="ECO:0000313" key="9">
    <source>
        <dbReference type="Proteomes" id="UP001302349"/>
    </source>
</evidence>
<feature type="transmembrane region" description="Helical" evidence="5">
    <location>
        <begin position="338"/>
        <end position="360"/>
    </location>
</feature>
<dbReference type="InterPro" id="IPR001789">
    <property type="entry name" value="Sig_transdc_resp-reg_receiver"/>
</dbReference>
<dbReference type="Pfam" id="PF00072">
    <property type="entry name" value="Response_reg"/>
    <property type="match status" value="1"/>
</dbReference>
<dbReference type="Gene3D" id="3.40.50.2300">
    <property type="match status" value="1"/>
</dbReference>
<dbReference type="SMART" id="SM00387">
    <property type="entry name" value="HATPase_c"/>
    <property type="match status" value="1"/>
</dbReference>
<feature type="modified residue" description="4-aspartylphosphate" evidence="4">
    <location>
        <position position="704"/>
    </location>
</feature>
<evidence type="ECO:0000256" key="2">
    <source>
        <dbReference type="ARBA" id="ARBA00012438"/>
    </source>
</evidence>
<dbReference type="PROSITE" id="PS50109">
    <property type="entry name" value="HIS_KIN"/>
    <property type="match status" value="1"/>
</dbReference>
<evidence type="ECO:0000313" key="8">
    <source>
        <dbReference type="EMBL" id="WOK04559.1"/>
    </source>
</evidence>
<dbReference type="SUPFAM" id="SSF55874">
    <property type="entry name" value="ATPase domain of HSP90 chaperone/DNA topoisomerase II/histidine kinase"/>
    <property type="match status" value="1"/>
</dbReference>
<feature type="transmembrane region" description="Helical" evidence="5">
    <location>
        <begin position="215"/>
        <end position="232"/>
    </location>
</feature>
<dbReference type="InterPro" id="IPR003594">
    <property type="entry name" value="HATPase_dom"/>
</dbReference>
<protein>
    <recommendedName>
        <fullName evidence="2">histidine kinase</fullName>
        <ecNumber evidence="2">2.7.13.3</ecNumber>
    </recommendedName>
</protein>
<name>A0ABZ0IK72_9BACT</name>
<dbReference type="EMBL" id="CP136051">
    <property type="protein sequence ID" value="WOK04559.1"/>
    <property type="molecule type" value="Genomic_DNA"/>
</dbReference>
<feature type="transmembrane region" description="Helical" evidence="5">
    <location>
        <begin position="279"/>
        <end position="303"/>
    </location>
</feature>
<feature type="transmembrane region" description="Helical" evidence="5">
    <location>
        <begin position="252"/>
        <end position="272"/>
    </location>
</feature>
<reference evidence="8 9" key="1">
    <citation type="journal article" date="2023" name="Microbiol. Resour. Announc.">
        <title>Complete Genome Sequence of Imperialibacter roseus strain P4T.</title>
        <authorList>
            <person name="Tizabi D.R."/>
            <person name="Bachvaroff T."/>
            <person name="Hill R.T."/>
        </authorList>
    </citation>
    <scope>NUCLEOTIDE SEQUENCE [LARGE SCALE GENOMIC DNA]</scope>
    <source>
        <strain evidence="8 9">P4T</strain>
    </source>
</reference>
<dbReference type="InterPro" id="IPR003661">
    <property type="entry name" value="HisK_dim/P_dom"/>
</dbReference>
<comment type="catalytic activity">
    <reaction evidence="1">
        <text>ATP + protein L-histidine = ADP + protein N-phospho-L-histidine.</text>
        <dbReference type="EC" id="2.7.13.3"/>
    </reaction>
</comment>
<evidence type="ECO:0000259" key="7">
    <source>
        <dbReference type="PROSITE" id="PS50110"/>
    </source>
</evidence>
<dbReference type="CDD" id="cd16922">
    <property type="entry name" value="HATPase_EvgS-ArcB-TorS-like"/>
    <property type="match status" value="1"/>
</dbReference>
<evidence type="ECO:0000256" key="5">
    <source>
        <dbReference type="SAM" id="Phobius"/>
    </source>
</evidence>
<dbReference type="SMART" id="SM00448">
    <property type="entry name" value="REC"/>
    <property type="match status" value="1"/>
</dbReference>
<keyword evidence="5" id="KW-0472">Membrane</keyword>
<dbReference type="SUPFAM" id="SSF52172">
    <property type="entry name" value="CheY-like"/>
    <property type="match status" value="1"/>
</dbReference>
<dbReference type="PRINTS" id="PR00344">
    <property type="entry name" value="BCTRLSENSOR"/>
</dbReference>
<dbReference type="InterPro" id="IPR011623">
    <property type="entry name" value="7TMR_DISM_rcpt_extracell_dom1"/>
</dbReference>
<dbReference type="Gene3D" id="1.10.287.130">
    <property type="match status" value="1"/>
</dbReference>
<evidence type="ECO:0000256" key="3">
    <source>
        <dbReference type="ARBA" id="ARBA00022553"/>
    </source>
</evidence>
<feature type="transmembrane region" description="Helical" evidence="5">
    <location>
        <begin position="309"/>
        <end position="326"/>
    </location>
</feature>
<keyword evidence="5" id="KW-1133">Transmembrane helix</keyword>
<dbReference type="InterPro" id="IPR011006">
    <property type="entry name" value="CheY-like_superfamily"/>
</dbReference>
<dbReference type="Pfam" id="PF00512">
    <property type="entry name" value="HisKA"/>
    <property type="match status" value="1"/>
</dbReference>
<dbReference type="SMART" id="SM00388">
    <property type="entry name" value="HisKA"/>
    <property type="match status" value="1"/>
</dbReference>
<dbReference type="CDD" id="cd17546">
    <property type="entry name" value="REC_hyHK_CKI1_RcsC-like"/>
    <property type="match status" value="1"/>
</dbReference>
<dbReference type="InterPro" id="IPR036890">
    <property type="entry name" value="HATPase_C_sf"/>
</dbReference>
<dbReference type="Pfam" id="PF07695">
    <property type="entry name" value="7TMR-DISM_7TM"/>
    <property type="match status" value="1"/>
</dbReference>
<feature type="domain" description="Histidine kinase" evidence="6">
    <location>
        <begin position="411"/>
        <end position="632"/>
    </location>
</feature>
<feature type="transmembrane region" description="Helical" evidence="5">
    <location>
        <begin position="189"/>
        <end position="208"/>
    </location>
</feature>
<accession>A0ABZ0IK72</accession>
<keyword evidence="5" id="KW-0812">Transmembrane</keyword>
<dbReference type="InterPro" id="IPR036097">
    <property type="entry name" value="HisK_dim/P_sf"/>
</dbReference>
<keyword evidence="9" id="KW-1185">Reference proteome</keyword>
<evidence type="ECO:0000256" key="4">
    <source>
        <dbReference type="PROSITE-ProRule" id="PRU00169"/>
    </source>
</evidence>
<evidence type="ECO:0000259" key="6">
    <source>
        <dbReference type="PROSITE" id="PS50109"/>
    </source>
</evidence>
<dbReference type="PANTHER" id="PTHR45339:SF5">
    <property type="entry name" value="HISTIDINE KINASE"/>
    <property type="match status" value="1"/>
</dbReference>
<dbReference type="Pfam" id="PF02518">
    <property type="entry name" value="HATPase_c"/>
    <property type="match status" value="1"/>
</dbReference>
<dbReference type="InterPro" id="IPR004358">
    <property type="entry name" value="Sig_transdc_His_kin-like_C"/>
</dbReference>
<gene>
    <name evidence="8" type="ORF">RT717_15870</name>
</gene>
<feature type="transmembrane region" description="Helical" evidence="5">
    <location>
        <begin position="366"/>
        <end position="385"/>
    </location>
</feature>
<dbReference type="PROSITE" id="PS50110">
    <property type="entry name" value="RESPONSE_REGULATORY"/>
    <property type="match status" value="1"/>
</dbReference>
<organism evidence="8 9">
    <name type="scientific">Imperialibacter roseus</name>
    <dbReference type="NCBI Taxonomy" id="1324217"/>
    <lineage>
        <taxon>Bacteria</taxon>
        <taxon>Pseudomonadati</taxon>
        <taxon>Bacteroidota</taxon>
        <taxon>Cytophagia</taxon>
        <taxon>Cytophagales</taxon>
        <taxon>Flammeovirgaceae</taxon>
        <taxon>Imperialibacter</taxon>
    </lineage>
</organism>
<dbReference type="Gene3D" id="3.30.565.10">
    <property type="entry name" value="Histidine kinase-like ATPase, C-terminal domain"/>
    <property type="match status" value="1"/>
</dbReference>
<keyword evidence="3 4" id="KW-0597">Phosphoprotein</keyword>
<dbReference type="EC" id="2.7.13.3" evidence="2"/>
<proteinExistence type="predicted"/>
<dbReference type="PANTHER" id="PTHR45339">
    <property type="entry name" value="HYBRID SIGNAL TRANSDUCTION HISTIDINE KINASE J"/>
    <property type="match status" value="1"/>
</dbReference>
<feature type="domain" description="Response regulatory" evidence="7">
    <location>
        <begin position="655"/>
        <end position="769"/>
    </location>
</feature>
<dbReference type="CDD" id="cd00082">
    <property type="entry name" value="HisKA"/>
    <property type="match status" value="1"/>
</dbReference>
<dbReference type="InterPro" id="IPR005467">
    <property type="entry name" value="His_kinase_dom"/>
</dbReference>
<dbReference type="SUPFAM" id="SSF47384">
    <property type="entry name" value="Homodimeric domain of signal transducing histidine kinase"/>
    <property type="match status" value="1"/>
</dbReference>
<dbReference type="Proteomes" id="UP001302349">
    <property type="component" value="Chromosome"/>
</dbReference>
<evidence type="ECO:0000256" key="1">
    <source>
        <dbReference type="ARBA" id="ARBA00000085"/>
    </source>
</evidence>
<sequence length="776" mass="87576">MFVVLSFGAQAREAERGIIDLRAFDFSQGKAQLEGEWEFYWERLITPEQFKYAAPAPDYFMFPKLWNDSKTTGGVELSSQGFATYRVKLLLPKQTPPLSIAISHFYSDYDLYVDGQLLGENGVVGDTKETSEPHWIPKTLRILPSSDTLELVLHISNFHHSKGGAREPILLGARDRIMHDSLFNISYDLLLSGCLIMAGLFFLGLYLFGQKENYIIAFGLFCLVFSYRFFGADNYALHILYPDIPWTVTLHFEYLALFLAPSLFAIYSYTLFPKDGSLIILGGFAGLSGLLSLLTLVLPSTIFTLFVEPYLFVMVAVIAYVSYVYAAAARFKRDGANYALASTMVVLLVFIYKIYVYLALEPENRLLTFIGFISFFFFQSLNMFFRVTRSLRVAKEEAEEASRTKSDFLSMMSHEIRTPMNAVIGLTNYMIGDKPKKEHKEALNTLKFSAENLLVILNDILDLNKIEANRIEFEKMPVNIRQLTSRLKQVFERIADERGLYIKVSVDETITQSIVCDSTRTSQVLSNLISNALKFTKEGGIELIVNELDRDEGHITLRFAIKDTGIGISMADQQKIFDSFTQASTSVTREYGGTGLGLTITRRLLNLQGVQLGLNSEKGKGSEFYFIQRFETVDHAVEEDEALADAGESGNKGANILLVEDNKVNVLVAQKFLKKWEFGIEIAANGAEAVDKVKNKKYDLILMDLQMPVMDGYEASRQIRALGINTPIIALTASTMMEDRDKVKRFGMNDHIIKPFDPEDLKRKVNKYITNSVIGQ</sequence>
<dbReference type="RefSeq" id="WP_317487364.1">
    <property type="nucleotide sequence ID" value="NZ_CP136051.1"/>
</dbReference>